<evidence type="ECO:0000256" key="1">
    <source>
        <dbReference type="ARBA" id="ARBA00022574"/>
    </source>
</evidence>
<dbReference type="InterPro" id="IPR019775">
    <property type="entry name" value="WD40_repeat_CS"/>
</dbReference>
<accession>A0ABR1FQ46</accession>
<dbReference type="InterPro" id="IPR036322">
    <property type="entry name" value="WD40_repeat_dom_sf"/>
</dbReference>
<name>A0ABR1FQ46_AURAN</name>
<dbReference type="InterPro" id="IPR001680">
    <property type="entry name" value="WD40_rpt"/>
</dbReference>
<dbReference type="PRINTS" id="PR00320">
    <property type="entry name" value="GPROTEINBRPT"/>
</dbReference>
<feature type="repeat" description="WD" evidence="3">
    <location>
        <begin position="1368"/>
        <end position="1406"/>
    </location>
</feature>
<evidence type="ECO:0000256" key="3">
    <source>
        <dbReference type="PROSITE-ProRule" id="PRU00221"/>
    </source>
</evidence>
<feature type="region of interest" description="Disordered" evidence="4">
    <location>
        <begin position="599"/>
        <end position="618"/>
    </location>
</feature>
<feature type="repeat" description="WD" evidence="3">
    <location>
        <begin position="669"/>
        <end position="710"/>
    </location>
</feature>
<protein>
    <recommendedName>
        <fullName evidence="7">Anaphase-promoting complex subunit 4 WD40 domain-containing protein</fullName>
    </recommendedName>
</protein>
<gene>
    <name evidence="5" type="ORF">SO694_00069194</name>
</gene>
<feature type="repeat" description="WD" evidence="3">
    <location>
        <begin position="1993"/>
        <end position="2034"/>
    </location>
</feature>
<feature type="repeat" description="WD" evidence="3">
    <location>
        <begin position="1766"/>
        <end position="1791"/>
    </location>
</feature>
<evidence type="ECO:0000313" key="5">
    <source>
        <dbReference type="EMBL" id="KAK7235515.1"/>
    </source>
</evidence>
<feature type="repeat" description="WD" evidence="3">
    <location>
        <begin position="439"/>
        <end position="471"/>
    </location>
</feature>
<feature type="repeat" description="WD" evidence="3">
    <location>
        <begin position="839"/>
        <end position="880"/>
    </location>
</feature>
<feature type="repeat" description="WD" evidence="3">
    <location>
        <begin position="561"/>
        <end position="593"/>
    </location>
</feature>
<dbReference type="PROSITE" id="PS50294">
    <property type="entry name" value="WD_REPEATS_REGION"/>
    <property type="match status" value="16"/>
</dbReference>
<feature type="repeat" description="WD" evidence="3">
    <location>
        <begin position="1716"/>
        <end position="1748"/>
    </location>
</feature>
<feature type="repeat" description="WD" evidence="3">
    <location>
        <begin position="967"/>
        <end position="1008"/>
    </location>
</feature>
<comment type="caution">
    <text evidence="5">The sequence shown here is derived from an EMBL/GenBank/DDBJ whole genome shotgun (WGS) entry which is preliminary data.</text>
</comment>
<feature type="repeat" description="WD" evidence="3">
    <location>
        <begin position="1324"/>
        <end position="1365"/>
    </location>
</feature>
<feature type="repeat" description="WD" evidence="3">
    <location>
        <begin position="1051"/>
        <end position="1083"/>
    </location>
</feature>
<feature type="repeat" description="WD" evidence="3">
    <location>
        <begin position="1674"/>
        <end position="1715"/>
    </location>
</feature>
<dbReference type="PROSITE" id="PS00678">
    <property type="entry name" value="WD_REPEATS_1"/>
    <property type="match status" value="4"/>
</dbReference>
<dbReference type="SMART" id="SM00320">
    <property type="entry name" value="WD40"/>
    <property type="match status" value="30"/>
</dbReference>
<feature type="repeat" description="WD" evidence="3">
    <location>
        <begin position="1407"/>
        <end position="1447"/>
    </location>
</feature>
<feature type="repeat" description="WD" evidence="3">
    <location>
        <begin position="2049"/>
        <end position="2090"/>
    </location>
</feature>
<evidence type="ECO:0008006" key="7">
    <source>
        <dbReference type="Google" id="ProtNLM"/>
    </source>
</evidence>
<feature type="repeat" description="WD" evidence="3">
    <location>
        <begin position="753"/>
        <end position="785"/>
    </location>
</feature>
<feature type="region of interest" description="Disordered" evidence="4">
    <location>
        <begin position="483"/>
        <end position="503"/>
    </location>
</feature>
<feature type="repeat" description="WD" evidence="3">
    <location>
        <begin position="925"/>
        <end position="956"/>
    </location>
</feature>
<keyword evidence="2" id="KW-0677">Repeat</keyword>
<keyword evidence="1 3" id="KW-0853">WD repeat</keyword>
<keyword evidence="6" id="KW-1185">Reference proteome</keyword>
<dbReference type="InterPro" id="IPR011047">
    <property type="entry name" value="Quinoprotein_ADH-like_sf"/>
</dbReference>
<evidence type="ECO:0000313" key="6">
    <source>
        <dbReference type="Proteomes" id="UP001363151"/>
    </source>
</evidence>
<evidence type="ECO:0000256" key="2">
    <source>
        <dbReference type="ARBA" id="ARBA00022737"/>
    </source>
</evidence>
<feature type="repeat" description="WD" evidence="3">
    <location>
        <begin position="1860"/>
        <end position="1901"/>
    </location>
</feature>
<dbReference type="InterPro" id="IPR011044">
    <property type="entry name" value="Quino_amine_DH_bsu"/>
</dbReference>
<dbReference type="PANTHER" id="PTHR22847:SF637">
    <property type="entry name" value="WD REPEAT DOMAIN 5B"/>
    <property type="match status" value="1"/>
</dbReference>
<evidence type="ECO:0000256" key="4">
    <source>
        <dbReference type="SAM" id="MobiDB-lite"/>
    </source>
</evidence>
<feature type="repeat" description="WD" evidence="3">
    <location>
        <begin position="711"/>
        <end position="752"/>
    </location>
</feature>
<dbReference type="Gene3D" id="2.130.10.10">
    <property type="entry name" value="YVTN repeat-like/Quinoprotein amine dehydrogenase"/>
    <property type="match status" value="12"/>
</dbReference>
<dbReference type="InterPro" id="IPR015943">
    <property type="entry name" value="WD40/YVTN_repeat-like_dom_sf"/>
</dbReference>
<dbReference type="SUPFAM" id="SSF50969">
    <property type="entry name" value="YVTN repeat-like/Quinoprotein amine dehydrogenase"/>
    <property type="match status" value="1"/>
</dbReference>
<dbReference type="SUPFAM" id="SSF50978">
    <property type="entry name" value="WD40 repeat-like"/>
    <property type="match status" value="3"/>
</dbReference>
<dbReference type="PANTHER" id="PTHR22847">
    <property type="entry name" value="WD40 REPEAT PROTEIN"/>
    <property type="match status" value="1"/>
</dbReference>
<feature type="repeat" description="WD" evidence="3">
    <location>
        <begin position="1489"/>
        <end position="1530"/>
    </location>
</feature>
<feature type="repeat" description="WD" evidence="3">
    <location>
        <begin position="1289"/>
        <end position="1323"/>
    </location>
</feature>
<dbReference type="PROSITE" id="PS50082">
    <property type="entry name" value="WD_REPEATS_2"/>
    <property type="match status" value="24"/>
</dbReference>
<feature type="repeat" description="WD" evidence="3">
    <location>
        <begin position="1944"/>
        <end position="1985"/>
    </location>
</feature>
<feature type="repeat" description="WD" evidence="3">
    <location>
        <begin position="1010"/>
        <end position="1050"/>
    </location>
</feature>
<sequence length="2169" mass="227065">MIARPKVSRNERKTAEKGAFEVANFAPLSAQARGRTSLEALYEDAREAQAFLERLAAADWEIDGPFRRAARPRLPGVARALSPGVKDRGAAEAKATYDYDGDASRLTDLARLTLVYGTCAGLRAALDELMDAPALERAAGCVQINQSMAWAGLLSERLDAASDAAAAADDARRDDGTDAATRGALTHAALLELPEGLDAMLLACFREAFAEPGSWARARPVVAAVVAAREPLPVELAAGGAAGALRLKPRDLQRATRALARLFPVARGRFVARHAAVVDFLTWPEGRHDFTLDADAAAADARLADYAATLLGPLLDEGEVLRGGRDAIEAEDDLVRYARRHFAAHAKPRARGPLPTTRASARALGSLRFSARPRSTAACPLVRELAALADHGWDSAALREVKRWLLRHADEIRWRARAPTRQGRTRPTAPTRTAVRCATVAFSPDGRRVLSGGGDGAAKLWTAATGALEAVLDGQGGRATLATVGPPTASASREGGEVYTRSTADGKALKWHAASGTLRGVDKRARAKPATWAGAARALERRARDAPNFNGSELGRCDGVLRGHGAAVTCCRFNRAGTKVATASDDRTARVWDTLVDAPPAGAAAGGRQGRPPPRGHAAPLKPLAVLRGHAKEVTGCDFSRDGSLVVTVSRDNGVRVWDAATGKLARKLSGHRRAGTCVAFARDGRAILTGSEDRTAVLWDAGGGAAIRAHGGHDGAVTAVAFTPDNKWLATASADRSARIHDASDGRFKLALHGHARDVSGVAFSSDGELVATASFDGTCGVWDGAHGTLYALLRGHARELTCVAFSRDPERRALAKSAHRDARKDLRPVVAEVETRLGGHAKDVTCVAYSHDGAWVATAGSDGCARLFGAVDGKLVSVARAHGGAVTCVALPPVGPAARLATGCVDKRVRVFAGATGALAWSAEAHERAVRAVAFDRTGALLLSGGDDGAVALWGAADGAPRLRVAAHRGAACALSSSVDGATVATGGRDRALRFWSAADGASVSSALRAHGGAVTCCCLSVDGKCASGGDDGVAKIWDVATAEVRFVLRGHGSGLLCCAFSHHNAAHVATSSRDETVKVWCAATGALERDLRGHAGNVYFCAFSEDAPRVASGGADGRALVHHPLTSETMFALEAYGACVASARAPPGAEAGDAVAASAPTGVGATVASRRTRRRASASTYHARRWPTAGPCSAAATARTAATSRRAAPTASLLWDAATGARRRCFGAAGGAPVTAVALGAENRDFRRVAVGTDVVTVYYVDTGAVEHVLDIHARDAAGRATRLPVTSVSFSRDDTYVVSCSEDRSARLWAARRGALVATFEGHAASVSDVALSRDDLRVATASLDETARLWDAASGRYLFCIYHAAAVLAVAFSRDAARVATGGADGRALIFDATNGVLQQALCGHGGAVTSCDFSRSAYVVTGSADGDVRLWSAARTRLERAVRAGAALTCVAFSRDRRRVATAGGPTDAEVHDVSTGRLAFALRGHKGRVAWVTYDRSGARLATASADRTARLWDATDGRALVQFRGHQDAVSCVALDAAGAHAATCGAEGNVLLFPVRAAYRKLGPRAATPVVEAIRSLDNHVYSFRRLAFSPDGSALCVACADGKARCLDATKGAIRFVLEHDRAVDAIVFSNDGATIVTAAGRSPVLWDAALDAGRALDRRRTTLVGHAENVVAAAFSGDDARLATASHDGTGRLWDAASGELLLTFTGHADRVSCVDVSADGARVATACHDGCARVWDATKPVFLKRWRGHGGAAVRCVSFSDHAENVVSGGRDRDARVWDPHAPPGSRFFFSPRRDTMALPRSTGRVARKLDGRRRKVVAALAEHAAAASLHDALRSGEADADAGLESARGHARAVRALGYSGDGRLLATASDDRTARVWRSADGHLVATLRGHVDRVTCCAVSLDGSRVATASRDRTAAVWSADDGERLRVLEGHSRPLWAVAFSGDGRLVATGGADKTVRLWRSTSGEAAVLIRGTPLDDDGHSDDVTCLAFPRHGMRVLSGSRDRTLRLWDAESGALLVLYDARRLDPSDYEKTIDGHALPLTCCSFSRDGLKILSASADGTVKVWGRDTGAVERSFRGDGRAAAAAFVRDAGRVLVARGSDVQYLETSSGRVLSRYDAGGDVTCVAPSPADRLTFAAATARGAIHRVRVHHDPG</sequence>
<dbReference type="CDD" id="cd00200">
    <property type="entry name" value="WD40"/>
    <property type="match status" value="6"/>
</dbReference>
<feature type="repeat" description="WD" evidence="3">
    <location>
        <begin position="627"/>
        <end position="668"/>
    </location>
</feature>
<dbReference type="Pfam" id="PF00400">
    <property type="entry name" value="WD40"/>
    <property type="match status" value="28"/>
</dbReference>
<dbReference type="Proteomes" id="UP001363151">
    <property type="component" value="Unassembled WGS sequence"/>
</dbReference>
<dbReference type="EMBL" id="JBBJCI010000292">
    <property type="protein sequence ID" value="KAK7235515.1"/>
    <property type="molecule type" value="Genomic_DNA"/>
</dbReference>
<proteinExistence type="predicted"/>
<dbReference type="SUPFAM" id="SSF50998">
    <property type="entry name" value="Quinoprotein alcohol dehydrogenase-like"/>
    <property type="match status" value="3"/>
</dbReference>
<reference evidence="5 6" key="1">
    <citation type="submission" date="2024-03" db="EMBL/GenBank/DDBJ databases">
        <title>Aureococcus anophagefferens CCMP1851 and Kratosvirus quantuckense: Draft genome of a second virus-susceptible host strain in the model system.</title>
        <authorList>
            <person name="Chase E."/>
            <person name="Truchon A.R."/>
            <person name="Schepens W."/>
            <person name="Wilhelm S.W."/>
        </authorList>
    </citation>
    <scope>NUCLEOTIDE SEQUENCE [LARGE SCALE GENOMIC DNA]</scope>
    <source>
        <strain evidence="5 6">CCMP1851</strain>
    </source>
</reference>
<organism evidence="5 6">
    <name type="scientific">Aureococcus anophagefferens</name>
    <name type="common">Harmful bloom alga</name>
    <dbReference type="NCBI Taxonomy" id="44056"/>
    <lineage>
        <taxon>Eukaryota</taxon>
        <taxon>Sar</taxon>
        <taxon>Stramenopiles</taxon>
        <taxon>Ochrophyta</taxon>
        <taxon>Pelagophyceae</taxon>
        <taxon>Pelagomonadales</taxon>
        <taxon>Pelagomonadaceae</taxon>
        <taxon>Aureococcus</taxon>
    </lineage>
</organism>
<dbReference type="InterPro" id="IPR020472">
    <property type="entry name" value="WD40_PAC1"/>
</dbReference>
<feature type="repeat" description="WD" evidence="3">
    <location>
        <begin position="1902"/>
        <end position="1943"/>
    </location>
</feature>